<dbReference type="GO" id="GO:0003723">
    <property type="term" value="F:RNA binding"/>
    <property type="evidence" value="ECO:0007669"/>
    <property type="project" value="InterPro"/>
</dbReference>
<dbReference type="SMART" id="SM01012">
    <property type="entry name" value="ANTAR"/>
    <property type="match status" value="1"/>
</dbReference>
<name>A0A4R1HVD9_PSEEN</name>
<feature type="region of interest" description="Disordered" evidence="5">
    <location>
        <begin position="1"/>
        <end position="30"/>
    </location>
</feature>
<dbReference type="InterPro" id="IPR005561">
    <property type="entry name" value="ANTAR"/>
</dbReference>
<evidence type="ECO:0000256" key="3">
    <source>
        <dbReference type="ARBA" id="ARBA00023015"/>
    </source>
</evidence>
<dbReference type="Gene3D" id="1.10.10.10">
    <property type="entry name" value="Winged helix-like DNA-binding domain superfamily/Winged helix DNA-binding domain"/>
    <property type="match status" value="1"/>
</dbReference>
<dbReference type="InterPro" id="IPR036388">
    <property type="entry name" value="WH-like_DNA-bd_sf"/>
</dbReference>
<keyword evidence="1" id="KW-0808">Transferase</keyword>
<feature type="domain" description="ANTAR" evidence="6">
    <location>
        <begin position="169"/>
        <end position="232"/>
    </location>
</feature>
<dbReference type="SUPFAM" id="SSF55781">
    <property type="entry name" value="GAF domain-like"/>
    <property type="match status" value="1"/>
</dbReference>
<dbReference type="GO" id="GO:0016301">
    <property type="term" value="F:kinase activity"/>
    <property type="evidence" value="ECO:0007669"/>
    <property type="project" value="UniProtKB-KW"/>
</dbReference>
<dbReference type="SUPFAM" id="SSF52172">
    <property type="entry name" value="CheY-like"/>
    <property type="match status" value="1"/>
</dbReference>
<dbReference type="EMBL" id="SMFZ01000001">
    <property type="protein sequence ID" value="TCK26704.1"/>
    <property type="molecule type" value="Genomic_DNA"/>
</dbReference>
<sequence>MASEQLDRLEEALARSASEVARPADRPAGPGVEERLAELTRAAVDNVPAADAVVLTMRSPDGGLDTYAPTGPDVVELDRLQALLREGPCLDAVAGGATTVIEVADFAQARERWPRFATTAAEQGITSLLTFAVAPDGAIPSAVTYYSRSPAGFDELSRSVATAFAGQIATALYGAERIADSDRTAALRDVLGEAKGILMERHRTDGEQAFEILLRAARTSNLMLVDVALWLVVGGGRQAAP</sequence>
<keyword evidence="2" id="KW-0418">Kinase</keyword>
<dbReference type="PIRSF" id="PIRSF036625">
    <property type="entry name" value="GAF_ANTAR"/>
    <property type="match status" value="1"/>
</dbReference>
<keyword evidence="8" id="KW-1185">Reference proteome</keyword>
<protein>
    <submittedName>
        <fullName evidence="7">ANTAR domain-containing protein</fullName>
    </submittedName>
</protein>
<evidence type="ECO:0000256" key="5">
    <source>
        <dbReference type="SAM" id="MobiDB-lite"/>
    </source>
</evidence>
<keyword evidence="3" id="KW-0805">Transcription regulation</keyword>
<dbReference type="Proteomes" id="UP000295560">
    <property type="component" value="Unassembled WGS sequence"/>
</dbReference>
<dbReference type="InterPro" id="IPR029016">
    <property type="entry name" value="GAF-like_dom_sf"/>
</dbReference>
<dbReference type="RefSeq" id="WP_132424330.1">
    <property type="nucleotide sequence ID" value="NZ_SMFZ01000001.1"/>
</dbReference>
<evidence type="ECO:0000259" key="6">
    <source>
        <dbReference type="PROSITE" id="PS50921"/>
    </source>
</evidence>
<dbReference type="PROSITE" id="PS50921">
    <property type="entry name" value="ANTAR"/>
    <property type="match status" value="1"/>
</dbReference>
<feature type="compositionally biased region" description="Basic and acidic residues" evidence="5">
    <location>
        <begin position="1"/>
        <end position="13"/>
    </location>
</feature>
<dbReference type="InterPro" id="IPR011006">
    <property type="entry name" value="CheY-like_superfamily"/>
</dbReference>
<evidence type="ECO:0000256" key="1">
    <source>
        <dbReference type="ARBA" id="ARBA00022679"/>
    </source>
</evidence>
<gene>
    <name evidence="7" type="ORF">EV378_2546</name>
</gene>
<evidence type="ECO:0000256" key="2">
    <source>
        <dbReference type="ARBA" id="ARBA00022777"/>
    </source>
</evidence>
<dbReference type="OrthoDB" id="3576753at2"/>
<dbReference type="Gene3D" id="3.30.450.40">
    <property type="match status" value="1"/>
</dbReference>
<dbReference type="InterPro" id="IPR003018">
    <property type="entry name" value="GAF"/>
</dbReference>
<comment type="caution">
    <text evidence="7">The sequence shown here is derived from an EMBL/GenBank/DDBJ whole genome shotgun (WGS) entry which is preliminary data.</text>
</comment>
<accession>A0A4R1HVD9</accession>
<evidence type="ECO:0000313" key="7">
    <source>
        <dbReference type="EMBL" id="TCK26704.1"/>
    </source>
</evidence>
<reference evidence="7 8" key="1">
    <citation type="submission" date="2019-03" db="EMBL/GenBank/DDBJ databases">
        <title>Sequencing the genomes of 1000 actinobacteria strains.</title>
        <authorList>
            <person name="Klenk H.-P."/>
        </authorList>
    </citation>
    <scope>NUCLEOTIDE SEQUENCE [LARGE SCALE GENOMIC DNA]</scope>
    <source>
        <strain evidence="7 8">DSM 44969</strain>
    </source>
</reference>
<keyword evidence="4" id="KW-0804">Transcription</keyword>
<evidence type="ECO:0000256" key="4">
    <source>
        <dbReference type="ARBA" id="ARBA00023163"/>
    </source>
</evidence>
<evidence type="ECO:0000313" key="8">
    <source>
        <dbReference type="Proteomes" id="UP000295560"/>
    </source>
</evidence>
<organism evidence="7 8">
    <name type="scientific">Pseudonocardia endophytica</name>
    <dbReference type="NCBI Taxonomy" id="401976"/>
    <lineage>
        <taxon>Bacteria</taxon>
        <taxon>Bacillati</taxon>
        <taxon>Actinomycetota</taxon>
        <taxon>Actinomycetes</taxon>
        <taxon>Pseudonocardiales</taxon>
        <taxon>Pseudonocardiaceae</taxon>
        <taxon>Pseudonocardia</taxon>
    </lineage>
</organism>
<dbReference type="Pfam" id="PF03861">
    <property type="entry name" value="ANTAR"/>
    <property type="match status" value="1"/>
</dbReference>
<proteinExistence type="predicted"/>
<dbReference type="Pfam" id="PF13185">
    <property type="entry name" value="GAF_2"/>
    <property type="match status" value="1"/>
</dbReference>
<dbReference type="InterPro" id="IPR012074">
    <property type="entry name" value="GAF_ANTAR"/>
</dbReference>
<dbReference type="AlphaFoldDB" id="A0A4R1HVD9"/>